<keyword evidence="3" id="KW-1185">Reference proteome</keyword>
<evidence type="ECO:0000313" key="2">
    <source>
        <dbReference type="EMBL" id="GJM91081.1"/>
    </source>
</evidence>
<sequence length="311" mass="32674">MAMVGTPSPHPPPHVLLYVHHRAPSLLTQAPSGQLGQLDAEEVEVEEAPSRLICCPLAILWFVKLELVGAERHDARSRASCARGRAEQREVEDEQRPGGRARAGLAGEGRRAEGREHRGGGEADHAELIDDGAERDGPEAAGEGVGDEAADDRGEVGRAGEVGERVGRLHQRQVQLLHQVRDQAAGEAGPGKGFEGHLDGVAGARHGSGCGRAGSADREGFHVDESPVGRTVIGASGGGGRRGFLRHWGSTRDEWDGTYGSWDSACAVSCLDIMSRNSVLGGIVARVSWSKAQVAAQCSSSPGPPQNLPDS</sequence>
<evidence type="ECO:0000313" key="3">
    <source>
        <dbReference type="Proteomes" id="UP001054889"/>
    </source>
</evidence>
<reference evidence="2" key="1">
    <citation type="journal article" date="2018" name="DNA Res.">
        <title>Multiple hybrid de novo genome assembly of finger millet, an orphan allotetraploid crop.</title>
        <authorList>
            <person name="Hatakeyama M."/>
            <person name="Aluri S."/>
            <person name="Balachadran M.T."/>
            <person name="Sivarajan S.R."/>
            <person name="Patrignani A."/>
            <person name="Gruter S."/>
            <person name="Poveda L."/>
            <person name="Shimizu-Inatsugi R."/>
            <person name="Baeten J."/>
            <person name="Francoijs K.J."/>
            <person name="Nataraja K.N."/>
            <person name="Reddy Y.A.N."/>
            <person name="Phadnis S."/>
            <person name="Ravikumar R.L."/>
            <person name="Schlapbach R."/>
            <person name="Sreeman S.M."/>
            <person name="Shimizu K.K."/>
        </authorList>
    </citation>
    <scope>NUCLEOTIDE SEQUENCE</scope>
</reference>
<feature type="compositionally biased region" description="Basic and acidic residues" evidence="1">
    <location>
        <begin position="151"/>
        <end position="161"/>
    </location>
</feature>
<gene>
    <name evidence="2" type="primary">ga07421</name>
    <name evidence="2" type="ORF">PR202_ga07421</name>
</gene>
<protein>
    <submittedName>
        <fullName evidence="2">Uncharacterized protein</fullName>
    </submittedName>
</protein>
<feature type="compositionally biased region" description="Basic and acidic residues" evidence="1">
    <location>
        <begin position="108"/>
        <end position="138"/>
    </location>
</feature>
<comment type="caution">
    <text evidence="2">The sequence shown here is derived from an EMBL/GenBank/DDBJ whole genome shotgun (WGS) entry which is preliminary data.</text>
</comment>
<name>A0AAV5BXJ1_ELECO</name>
<organism evidence="2 3">
    <name type="scientific">Eleusine coracana subsp. coracana</name>
    <dbReference type="NCBI Taxonomy" id="191504"/>
    <lineage>
        <taxon>Eukaryota</taxon>
        <taxon>Viridiplantae</taxon>
        <taxon>Streptophyta</taxon>
        <taxon>Embryophyta</taxon>
        <taxon>Tracheophyta</taxon>
        <taxon>Spermatophyta</taxon>
        <taxon>Magnoliopsida</taxon>
        <taxon>Liliopsida</taxon>
        <taxon>Poales</taxon>
        <taxon>Poaceae</taxon>
        <taxon>PACMAD clade</taxon>
        <taxon>Chloridoideae</taxon>
        <taxon>Cynodonteae</taxon>
        <taxon>Eleusininae</taxon>
        <taxon>Eleusine</taxon>
    </lineage>
</organism>
<dbReference type="AlphaFoldDB" id="A0AAV5BXJ1"/>
<dbReference type="Proteomes" id="UP001054889">
    <property type="component" value="Unassembled WGS sequence"/>
</dbReference>
<evidence type="ECO:0000256" key="1">
    <source>
        <dbReference type="SAM" id="MobiDB-lite"/>
    </source>
</evidence>
<dbReference type="EMBL" id="BQKI01000003">
    <property type="protein sequence ID" value="GJM91081.1"/>
    <property type="molecule type" value="Genomic_DNA"/>
</dbReference>
<accession>A0AAV5BXJ1</accession>
<feature type="compositionally biased region" description="Basic and acidic residues" evidence="1">
    <location>
        <begin position="84"/>
        <end position="97"/>
    </location>
</feature>
<proteinExistence type="predicted"/>
<reference evidence="2" key="2">
    <citation type="submission" date="2021-12" db="EMBL/GenBank/DDBJ databases">
        <title>Resequencing data analysis of finger millet.</title>
        <authorList>
            <person name="Hatakeyama M."/>
            <person name="Aluri S."/>
            <person name="Balachadran M.T."/>
            <person name="Sivarajan S.R."/>
            <person name="Poveda L."/>
            <person name="Shimizu-Inatsugi R."/>
            <person name="Schlapbach R."/>
            <person name="Sreeman S.M."/>
            <person name="Shimizu K.K."/>
        </authorList>
    </citation>
    <scope>NUCLEOTIDE SEQUENCE</scope>
</reference>
<feature type="region of interest" description="Disordered" evidence="1">
    <location>
        <begin position="74"/>
        <end position="161"/>
    </location>
</feature>